<dbReference type="InterPro" id="IPR002347">
    <property type="entry name" value="SDR_fam"/>
</dbReference>
<keyword evidence="3" id="KW-0560">Oxidoreductase</keyword>
<evidence type="ECO:0000256" key="2">
    <source>
        <dbReference type="ARBA" id="ARBA00022857"/>
    </source>
</evidence>
<dbReference type="InterPro" id="IPR036291">
    <property type="entry name" value="NAD(P)-bd_dom_sf"/>
</dbReference>
<dbReference type="Pfam" id="PF13561">
    <property type="entry name" value="adh_short_C2"/>
    <property type="match status" value="1"/>
</dbReference>
<dbReference type="Proteomes" id="UP001320245">
    <property type="component" value="Unassembled WGS sequence"/>
</dbReference>
<dbReference type="Gene3D" id="3.40.50.720">
    <property type="entry name" value="NAD(P)-binding Rossmann-like Domain"/>
    <property type="match status" value="1"/>
</dbReference>
<dbReference type="PRINTS" id="PR00081">
    <property type="entry name" value="GDHRDH"/>
</dbReference>
<keyword evidence="5" id="KW-1185">Reference proteome</keyword>
<organism evidence="4 5">
    <name type="scientific">Cytospora paraplurivora</name>
    <dbReference type="NCBI Taxonomy" id="2898453"/>
    <lineage>
        <taxon>Eukaryota</taxon>
        <taxon>Fungi</taxon>
        <taxon>Dikarya</taxon>
        <taxon>Ascomycota</taxon>
        <taxon>Pezizomycotina</taxon>
        <taxon>Sordariomycetes</taxon>
        <taxon>Sordariomycetidae</taxon>
        <taxon>Diaporthales</taxon>
        <taxon>Cytosporaceae</taxon>
        <taxon>Cytospora</taxon>
    </lineage>
</organism>
<comment type="caution">
    <text evidence="4">The sequence shown here is derived from an EMBL/GenBank/DDBJ whole genome shotgun (WGS) entry which is preliminary data.</text>
</comment>
<reference evidence="4 5" key="1">
    <citation type="journal article" date="2023" name="PLoS ONE">
        <title>Cytospora paraplurivora sp. nov. isolated from orchards with fruit tree decline syndrome in Ontario, Canada.</title>
        <authorList>
            <person name="Ilyukhin E."/>
            <person name="Nguyen H.D.T."/>
            <person name="Castle A.J."/>
            <person name="Ellouze W."/>
        </authorList>
    </citation>
    <scope>NUCLEOTIDE SEQUENCE [LARGE SCALE GENOMIC DNA]</scope>
    <source>
        <strain evidence="4 5">FDS-564</strain>
    </source>
</reference>
<dbReference type="PRINTS" id="PR00080">
    <property type="entry name" value="SDRFAMILY"/>
</dbReference>
<dbReference type="CDD" id="cd05233">
    <property type="entry name" value="SDR_c"/>
    <property type="match status" value="1"/>
</dbReference>
<evidence type="ECO:0000313" key="5">
    <source>
        <dbReference type="Proteomes" id="UP001320245"/>
    </source>
</evidence>
<sequence>MAEKAKQRLNAIGRQLAPAVVEDEVFEDVAPIKQVAPPSNGPRAQGKVVIITGANSPLGIGRASAHQFAQNGAKAVYICDFDDKYLGRHERDIKSLYPKVDVHTRKFDAADESAVKEVVEDTLRRYGRLDVMFANAGIIGDPVLFSDTSKEDFMNVLRVNTLGPFLAAKHSAPAMAKTSSEKPQPGGSIIMTASVAGIRSNAGPTPYSASKSAVINMASTIAYQLSGSNIRVNAICPGVVETGMTAPMYETARARGTEKRIGQLNPLKRGSVADEVARVALFLGSDESSYVNGQAWAVDGGLSAGHPYVAMILT</sequence>
<dbReference type="PANTHER" id="PTHR43180">
    <property type="entry name" value="3-OXOACYL-(ACYL-CARRIER-PROTEIN) REDUCTASE (AFU_ORTHOLOGUE AFUA_6G11210)"/>
    <property type="match status" value="1"/>
</dbReference>
<dbReference type="GO" id="GO:0016491">
    <property type="term" value="F:oxidoreductase activity"/>
    <property type="evidence" value="ECO:0007669"/>
    <property type="project" value="UniProtKB-KW"/>
</dbReference>
<evidence type="ECO:0000256" key="1">
    <source>
        <dbReference type="ARBA" id="ARBA00006484"/>
    </source>
</evidence>
<gene>
    <name evidence="4" type="ORF">SLS53_008249</name>
</gene>
<evidence type="ECO:0000313" key="4">
    <source>
        <dbReference type="EMBL" id="KAK7733352.1"/>
    </source>
</evidence>
<evidence type="ECO:0000256" key="3">
    <source>
        <dbReference type="ARBA" id="ARBA00023002"/>
    </source>
</evidence>
<name>A0AAN9YD91_9PEZI</name>
<dbReference type="FunFam" id="3.40.50.720:FF:000084">
    <property type="entry name" value="Short-chain dehydrogenase reductase"/>
    <property type="match status" value="1"/>
</dbReference>
<comment type="similarity">
    <text evidence="1">Belongs to the short-chain dehydrogenases/reductases (SDR) family.</text>
</comment>
<dbReference type="AlphaFoldDB" id="A0AAN9YD91"/>
<protein>
    <submittedName>
        <fullName evidence="4">Uncharacterized protein</fullName>
    </submittedName>
</protein>
<keyword evidence="2" id="KW-0521">NADP</keyword>
<dbReference type="EMBL" id="JAJSPL020000047">
    <property type="protein sequence ID" value="KAK7733352.1"/>
    <property type="molecule type" value="Genomic_DNA"/>
</dbReference>
<proteinExistence type="inferred from homology"/>
<accession>A0AAN9YD91</accession>
<dbReference type="PANTHER" id="PTHR43180:SF66">
    <property type="entry name" value="SHORT-CHAIN DEHYDROGENASE_REDUCTASE FAMILY PROTEIN"/>
    <property type="match status" value="1"/>
</dbReference>
<dbReference type="SUPFAM" id="SSF51735">
    <property type="entry name" value="NAD(P)-binding Rossmann-fold domains"/>
    <property type="match status" value="1"/>
</dbReference>